<dbReference type="EMBL" id="JAOZYB010000054">
    <property type="protein sequence ID" value="MEB3960533.1"/>
    <property type="molecule type" value="Genomic_DNA"/>
</dbReference>
<proteinExistence type="predicted"/>
<dbReference type="RefSeq" id="WP_324767632.1">
    <property type="nucleotide sequence ID" value="NZ_BAAATS010000055.1"/>
</dbReference>
<protein>
    <recommendedName>
        <fullName evidence="4">Restriction endonuclease</fullName>
    </recommendedName>
</protein>
<dbReference type="Proteomes" id="UP001352223">
    <property type="component" value="Unassembled WGS sequence"/>
</dbReference>
<organism evidence="2 3">
    <name type="scientific">Streptomyces kunmingensis</name>
    <dbReference type="NCBI Taxonomy" id="68225"/>
    <lineage>
        <taxon>Bacteria</taxon>
        <taxon>Bacillati</taxon>
        <taxon>Actinomycetota</taxon>
        <taxon>Actinomycetes</taxon>
        <taxon>Kitasatosporales</taxon>
        <taxon>Streptomycetaceae</taxon>
        <taxon>Streptomyces</taxon>
    </lineage>
</organism>
<evidence type="ECO:0000256" key="1">
    <source>
        <dbReference type="SAM" id="MobiDB-lite"/>
    </source>
</evidence>
<feature type="region of interest" description="Disordered" evidence="1">
    <location>
        <begin position="72"/>
        <end position="92"/>
    </location>
</feature>
<name>A0ABU6C736_9ACTN</name>
<evidence type="ECO:0000313" key="2">
    <source>
        <dbReference type="EMBL" id="MEB3960533.1"/>
    </source>
</evidence>
<evidence type="ECO:0000313" key="3">
    <source>
        <dbReference type="Proteomes" id="UP001352223"/>
    </source>
</evidence>
<reference evidence="2 3" key="1">
    <citation type="submission" date="2022-10" db="EMBL/GenBank/DDBJ databases">
        <authorList>
            <person name="Xie J."/>
            <person name="Shen N."/>
        </authorList>
    </citation>
    <scope>NUCLEOTIDE SEQUENCE [LARGE SCALE GENOMIC DNA]</scope>
    <source>
        <strain evidence="2 3">DSM 41681</strain>
    </source>
</reference>
<gene>
    <name evidence="2" type="ORF">OKJ48_09775</name>
</gene>
<keyword evidence="3" id="KW-1185">Reference proteome</keyword>
<sequence>MPARRITRIIADALPQGVRVADEGGQPGYGHLTVDDGHGKCLIAVTVQRWKPADPTIGKIFAKARKLTDGTLVMTGTGPATNGGEGATEWRADSLRPDGLRVLATEVNARAYRLPGTRHTPALPPAELTKLVRSAEWSRT</sequence>
<accession>A0ABU6C736</accession>
<evidence type="ECO:0008006" key="4">
    <source>
        <dbReference type="Google" id="ProtNLM"/>
    </source>
</evidence>
<comment type="caution">
    <text evidence="2">The sequence shown here is derived from an EMBL/GenBank/DDBJ whole genome shotgun (WGS) entry which is preliminary data.</text>
</comment>